<evidence type="ECO:0000256" key="23">
    <source>
        <dbReference type="ARBA" id="ARBA00045709"/>
    </source>
</evidence>
<evidence type="ECO:0000313" key="27">
    <source>
        <dbReference type="EMBL" id="KAK6591160.1"/>
    </source>
</evidence>
<keyword evidence="4 25" id="KW-0812">Transmembrane</keyword>
<feature type="transmembrane region" description="Helical" evidence="25">
    <location>
        <begin position="270"/>
        <end position="292"/>
    </location>
</feature>
<accession>A0AAV9Y3D9</accession>
<evidence type="ECO:0000256" key="10">
    <source>
        <dbReference type="ARBA" id="ARBA00044881"/>
    </source>
</evidence>
<feature type="transmembrane region" description="Helical" evidence="25">
    <location>
        <begin position="427"/>
        <end position="449"/>
    </location>
</feature>
<evidence type="ECO:0000256" key="6">
    <source>
        <dbReference type="ARBA" id="ARBA00023136"/>
    </source>
</evidence>
<comment type="catalytic activity">
    <reaction evidence="11">
        <text>L-alpha-aminoacyl-L-histidine(out) = L-alpha-aminoacyl-L-histidine(in)</text>
        <dbReference type="Rhea" id="RHEA:79375"/>
        <dbReference type="ChEBI" id="CHEBI:229967"/>
    </reaction>
</comment>
<feature type="transmembrane region" description="Helical" evidence="25">
    <location>
        <begin position="60"/>
        <end position="84"/>
    </location>
</feature>
<comment type="catalytic activity">
    <reaction evidence="9">
        <text>L-histidyl-glycine(out) = L-histidyl-glycine(in)</text>
        <dbReference type="Rhea" id="RHEA:79395"/>
        <dbReference type="ChEBI" id="CHEBI:229957"/>
    </reaction>
</comment>
<protein>
    <recommendedName>
        <fullName evidence="21">Lysosomal dipeptide transporter MFSD1</fullName>
    </recommendedName>
    <alternativeName>
        <fullName evidence="22">Major facilitator superfamily domain-containing protein 1</fullName>
    </alternativeName>
</protein>
<dbReference type="Proteomes" id="UP001311799">
    <property type="component" value="Unassembled WGS sequence"/>
</dbReference>
<evidence type="ECO:0000256" key="22">
    <source>
        <dbReference type="ARBA" id="ARBA00045018"/>
    </source>
</evidence>
<name>A0AAV9Y3D9_9CRYT</name>
<proteinExistence type="inferred from homology"/>
<comment type="subcellular location">
    <subcellularLocation>
        <location evidence="1">Lysosome membrane</location>
        <topology evidence="1">Multi-pass membrane protein</topology>
    </subcellularLocation>
</comment>
<evidence type="ECO:0000256" key="17">
    <source>
        <dbReference type="ARBA" id="ARBA00044903"/>
    </source>
</evidence>
<comment type="caution">
    <text evidence="27">The sequence shown here is derived from an EMBL/GenBank/DDBJ whole genome shotgun (WGS) entry which is preliminary data.</text>
</comment>
<reference evidence="27 28" key="1">
    <citation type="submission" date="2023-10" db="EMBL/GenBank/DDBJ databases">
        <title>Comparative genomics analysis reveals potential genetic determinants of host preference in Cryptosporidium xiaoi.</title>
        <authorList>
            <person name="Xiao L."/>
            <person name="Li J."/>
        </authorList>
    </citation>
    <scope>NUCLEOTIDE SEQUENCE [LARGE SCALE GENOMIC DNA]</scope>
    <source>
        <strain evidence="27 28">52996</strain>
    </source>
</reference>
<comment type="similarity">
    <text evidence="2">Belongs to the major facilitator superfamily.</text>
</comment>
<evidence type="ECO:0000256" key="9">
    <source>
        <dbReference type="ARBA" id="ARBA00044878"/>
    </source>
</evidence>
<comment type="catalytic activity">
    <reaction evidence="14">
        <text>L-aspartyl-L-lysine(out) = L-aspartyl-L-lysine(in)</text>
        <dbReference type="Rhea" id="RHEA:79411"/>
        <dbReference type="ChEBI" id="CHEBI:229953"/>
    </reaction>
</comment>
<comment type="catalytic activity">
    <reaction evidence="12">
        <text>L-lysyl-L-alpha-amino acid(out) = L-lysyl-L-alpha-amino acid(in)</text>
        <dbReference type="Rhea" id="RHEA:79387"/>
        <dbReference type="ChEBI" id="CHEBI:229965"/>
    </reaction>
</comment>
<dbReference type="PANTHER" id="PTHR23512">
    <property type="entry name" value="MAJOR FACILITATOR SUPERFAMILY DOMAIN-CONTAINING PROTEIN 1"/>
    <property type="match status" value="1"/>
</dbReference>
<evidence type="ECO:0000256" key="21">
    <source>
        <dbReference type="ARBA" id="ARBA00044985"/>
    </source>
</evidence>
<dbReference type="GO" id="GO:0005765">
    <property type="term" value="C:lysosomal membrane"/>
    <property type="evidence" value="ECO:0007669"/>
    <property type="project" value="UniProtKB-SubCell"/>
</dbReference>
<evidence type="ECO:0000256" key="3">
    <source>
        <dbReference type="ARBA" id="ARBA00022448"/>
    </source>
</evidence>
<feature type="transmembrane region" description="Helical" evidence="25">
    <location>
        <begin position="90"/>
        <end position="113"/>
    </location>
</feature>
<dbReference type="InterPro" id="IPR020846">
    <property type="entry name" value="MFS_dom"/>
</dbReference>
<keyword evidence="7" id="KW-0458">Lysosome</keyword>
<evidence type="ECO:0000256" key="19">
    <source>
        <dbReference type="ARBA" id="ARBA00044919"/>
    </source>
</evidence>
<feature type="transmembrane region" description="Helical" evidence="25">
    <location>
        <begin position="150"/>
        <end position="175"/>
    </location>
</feature>
<evidence type="ECO:0000256" key="12">
    <source>
        <dbReference type="ARBA" id="ARBA00044891"/>
    </source>
</evidence>
<keyword evidence="6 25" id="KW-0472">Membrane</keyword>
<dbReference type="InterPro" id="IPR011701">
    <property type="entry name" value="MFS"/>
</dbReference>
<gene>
    <name evidence="27" type="ORF">RS030_101610</name>
</gene>
<comment type="catalytic activity">
    <reaction evidence="17">
        <text>L-arginyl-glycine(out) = L-arginyl-glycine(in)</text>
        <dbReference type="Rhea" id="RHEA:79391"/>
        <dbReference type="ChEBI" id="CHEBI:229955"/>
    </reaction>
</comment>
<dbReference type="InterPro" id="IPR052187">
    <property type="entry name" value="MFSD1"/>
</dbReference>
<evidence type="ECO:0000256" key="18">
    <source>
        <dbReference type="ARBA" id="ARBA00044912"/>
    </source>
</evidence>
<comment type="catalytic activity">
    <reaction evidence="16">
        <text>L-lysyl-L-lysine(out) = L-lysyl-L-lysine(in)</text>
        <dbReference type="Rhea" id="RHEA:79403"/>
        <dbReference type="ChEBI" id="CHEBI:229956"/>
    </reaction>
</comment>
<dbReference type="PROSITE" id="PS50850">
    <property type="entry name" value="MFS"/>
    <property type="match status" value="1"/>
</dbReference>
<evidence type="ECO:0000256" key="24">
    <source>
        <dbReference type="ARBA" id="ARBA00046376"/>
    </source>
</evidence>
<dbReference type="InterPro" id="IPR036259">
    <property type="entry name" value="MFS_trans_sf"/>
</dbReference>
<evidence type="ECO:0000256" key="8">
    <source>
        <dbReference type="ARBA" id="ARBA00044876"/>
    </source>
</evidence>
<feature type="transmembrane region" description="Helical" evidence="25">
    <location>
        <begin position="181"/>
        <end position="203"/>
    </location>
</feature>
<evidence type="ECO:0000256" key="2">
    <source>
        <dbReference type="ARBA" id="ARBA00008335"/>
    </source>
</evidence>
<evidence type="ECO:0000256" key="4">
    <source>
        <dbReference type="ARBA" id="ARBA00022692"/>
    </source>
</evidence>
<evidence type="ECO:0000256" key="7">
    <source>
        <dbReference type="ARBA" id="ARBA00023228"/>
    </source>
</evidence>
<dbReference type="Pfam" id="PF07690">
    <property type="entry name" value="MFS_1"/>
    <property type="match status" value="1"/>
</dbReference>
<feature type="domain" description="Major facilitator superfamily (MFS) profile" evidence="26">
    <location>
        <begin position="14"/>
        <end position="456"/>
    </location>
</feature>
<evidence type="ECO:0000256" key="15">
    <source>
        <dbReference type="ARBA" id="ARBA00044899"/>
    </source>
</evidence>
<evidence type="ECO:0000256" key="1">
    <source>
        <dbReference type="ARBA" id="ARBA00004155"/>
    </source>
</evidence>
<evidence type="ECO:0000256" key="5">
    <source>
        <dbReference type="ARBA" id="ARBA00022989"/>
    </source>
</evidence>
<comment type="catalytic activity">
    <reaction evidence="18">
        <text>L-histidyl-L-alpha-amino acid(out) = L-histidyl-L-alpha-amino acid(in)</text>
        <dbReference type="Rhea" id="RHEA:79379"/>
        <dbReference type="ChEBI" id="CHEBI:229964"/>
    </reaction>
</comment>
<comment type="catalytic activity">
    <reaction evidence="15">
        <text>L-arginyl-L-alpha-amino acid(out) = L-arginyl-L-alpha-amino acid(in)</text>
        <dbReference type="Rhea" id="RHEA:79371"/>
        <dbReference type="ChEBI" id="CHEBI:84315"/>
    </reaction>
</comment>
<evidence type="ECO:0000256" key="11">
    <source>
        <dbReference type="ARBA" id="ARBA00044884"/>
    </source>
</evidence>
<organism evidence="27 28">
    <name type="scientific">Cryptosporidium xiaoi</name>
    <dbReference type="NCBI Taxonomy" id="659607"/>
    <lineage>
        <taxon>Eukaryota</taxon>
        <taxon>Sar</taxon>
        <taxon>Alveolata</taxon>
        <taxon>Apicomplexa</taxon>
        <taxon>Conoidasida</taxon>
        <taxon>Coccidia</taxon>
        <taxon>Eucoccidiorida</taxon>
        <taxon>Eimeriorina</taxon>
        <taxon>Cryptosporidiidae</taxon>
        <taxon>Cryptosporidium</taxon>
    </lineage>
</organism>
<evidence type="ECO:0000256" key="14">
    <source>
        <dbReference type="ARBA" id="ARBA00044898"/>
    </source>
</evidence>
<evidence type="ECO:0000313" key="28">
    <source>
        <dbReference type="Proteomes" id="UP001311799"/>
    </source>
</evidence>
<evidence type="ECO:0000256" key="25">
    <source>
        <dbReference type="SAM" id="Phobius"/>
    </source>
</evidence>
<dbReference type="EMBL" id="JAWDEY010000001">
    <property type="protein sequence ID" value="KAK6591160.1"/>
    <property type="molecule type" value="Genomic_DNA"/>
</dbReference>
<comment type="catalytic activity">
    <reaction evidence="13">
        <text>L-alpha-aminoacyl-L-lysine(out) = L-alpha-aminoacyl-L-lysine(in)</text>
        <dbReference type="Rhea" id="RHEA:79383"/>
        <dbReference type="ChEBI" id="CHEBI:229966"/>
    </reaction>
</comment>
<feature type="transmembrane region" description="Helical" evidence="25">
    <location>
        <begin position="395"/>
        <end position="415"/>
    </location>
</feature>
<comment type="catalytic activity">
    <reaction evidence="20">
        <text>L-lysyl-glycine(out) = L-lysyl-glycine(in)</text>
        <dbReference type="Rhea" id="RHEA:79407"/>
        <dbReference type="ChEBI" id="CHEBI:191202"/>
    </reaction>
</comment>
<dbReference type="SUPFAM" id="SSF103473">
    <property type="entry name" value="MFS general substrate transporter"/>
    <property type="match status" value="1"/>
</dbReference>
<dbReference type="AlphaFoldDB" id="A0AAV9Y3D9"/>
<comment type="catalytic activity">
    <reaction evidence="10">
        <text>L-alpha-aminoacyl-L-arginine(out) = L-alpha-aminoacyl-L-arginine(in)</text>
        <dbReference type="Rhea" id="RHEA:79367"/>
        <dbReference type="ChEBI" id="CHEBI:229968"/>
    </reaction>
</comment>
<evidence type="ECO:0000256" key="20">
    <source>
        <dbReference type="ARBA" id="ARBA00044924"/>
    </source>
</evidence>
<keyword evidence="5 25" id="KW-1133">Transmembrane helix</keyword>
<evidence type="ECO:0000256" key="16">
    <source>
        <dbReference type="ARBA" id="ARBA00044900"/>
    </source>
</evidence>
<keyword evidence="3" id="KW-0813">Transport</keyword>
<evidence type="ECO:0000259" key="26">
    <source>
        <dbReference type="PROSITE" id="PS50850"/>
    </source>
</evidence>
<dbReference type="GO" id="GO:0022857">
    <property type="term" value="F:transmembrane transporter activity"/>
    <property type="evidence" value="ECO:0007669"/>
    <property type="project" value="InterPro"/>
</dbReference>
<sequence length="618" mass="68790">MIRIVENGEYGSQVIARWMLLVCISLVTMGIMYCNDTLPAIAPFIFDAFENIYSKEEFEYYYNTLCSLVSVPNLIFPLLAGVLIDTVSLYYLSIILISFLIIGQFVITIGFGMKSLTMMLTGRCIFGFGSESSLIAFNSLLIRYFPEWEVALALSICLAIGRIGSVLSDMVSPIIATLFPVYWTFLFGLVLLIVGGLSVLGNLRKYYKDDLSKNNPDSVFTVENTKSVTNSQAELISHHDIINTNAKTNLSNIKFRIALIWRKINGLGRLYWYLSILGLLSYSVIMPFNYIAGPLIVETQYKDIPASTARQYAGIIMSLLYAVSVLVLPILGWIVDRVGERCKLLTISVGLLALAHALMLKLHPAISITILGFGYTLFATVYWPCISISVPPNLLGTALGVVTCIQNLGFIVTPIQVAFLHSNFKSYVVVESFFLIICILALIICYIVYKIDIELDGKLNSVPNSNNNTCKLTKVNDIENITQNQSGVISNGISNKVKLEELICHKYISYDNNRILYPNNKLISSSSISTFDDSDECYSYSSSITDDDSSFNTSYRKSSSFLKNNILPVANYSVNQSDSILRISKFSGENNNNSECNVSNIKTNENIGKHKKFNAIVI</sequence>
<dbReference type="PANTHER" id="PTHR23512:SF3">
    <property type="entry name" value="MAJOR FACILITATOR SUPERFAMILY DOMAIN-CONTAINING PROTEIN 1"/>
    <property type="match status" value="1"/>
</dbReference>
<keyword evidence="28" id="KW-1185">Reference proteome</keyword>
<feature type="transmembrane region" description="Helical" evidence="25">
    <location>
        <begin position="312"/>
        <end position="335"/>
    </location>
</feature>
<comment type="function">
    <text evidence="23">Lysosomal dipeptide uniporter that selectively exports lysine, arginine or histidine-containing dipeptides with a net positive charge from the lysosome lumen into the cytosol. Could play a role in a specific type of protein O-glycosylation indirectly regulating macrophages migration and tissue invasion. Also essential for liver homeostasis.</text>
</comment>
<evidence type="ECO:0000256" key="13">
    <source>
        <dbReference type="ARBA" id="ARBA00044893"/>
    </source>
</evidence>
<feature type="transmembrane region" description="Helical" evidence="25">
    <location>
        <begin position="342"/>
        <end position="359"/>
    </location>
</feature>
<comment type="catalytic activity">
    <reaction evidence="19">
        <text>L-alanyl-L-lysine(out) = L-alanyl-L-lysine(in)</text>
        <dbReference type="Rhea" id="RHEA:79415"/>
        <dbReference type="ChEBI" id="CHEBI:192470"/>
    </reaction>
</comment>
<comment type="subunit">
    <text evidence="24">Homodimer. Interacts with lysosomal protein GLMP (via lumenal domain); the interaction starts while both proteins are still in the endoplasmic reticulum and is required for stabilization of MFSD1 in lysosomes but has no direct effect on its targeting to lysosomes or transporter activity.</text>
</comment>
<feature type="transmembrane region" description="Helical" evidence="25">
    <location>
        <begin position="365"/>
        <end position="383"/>
    </location>
</feature>
<dbReference type="Gene3D" id="1.20.1250.20">
    <property type="entry name" value="MFS general substrate transporter like domains"/>
    <property type="match status" value="1"/>
</dbReference>
<comment type="catalytic activity">
    <reaction evidence="8">
        <text>L-lysyl-L-alanine(out) = L-lysyl-L-alanine(in)</text>
        <dbReference type="Rhea" id="RHEA:79399"/>
        <dbReference type="ChEBI" id="CHEBI:229954"/>
    </reaction>
</comment>
<feature type="transmembrane region" description="Helical" evidence="25">
    <location>
        <begin position="15"/>
        <end position="34"/>
    </location>
</feature>